<organism evidence="5 6">
    <name type="scientific">Undibacter mobilis</name>
    <dbReference type="NCBI Taxonomy" id="2292256"/>
    <lineage>
        <taxon>Bacteria</taxon>
        <taxon>Pseudomonadati</taxon>
        <taxon>Pseudomonadota</taxon>
        <taxon>Alphaproteobacteria</taxon>
        <taxon>Hyphomicrobiales</taxon>
        <taxon>Nitrobacteraceae</taxon>
        <taxon>Undibacter</taxon>
    </lineage>
</organism>
<sequence length="226" mass="23151">MLIRFIVAALVLTAPVASAQVAPDATEIAAYQGLHAAAAAGDAAAVERLVKNGAALEARDKGGRTPLHVAVHLKKADAARALLRLGADANALDAQAYDIVTIASVADDVAMLKLSLDGGCKATNITSPYHGTALIAAAHLGHDEVVRMLIAAKAPLDHVNNLGWTALIESIVLGNGGARHTATLKALVEAGANVNIADRSGATPLTLAKTRRYADMVAILERAGAR</sequence>
<evidence type="ECO:0000256" key="1">
    <source>
        <dbReference type="ARBA" id="ARBA00022737"/>
    </source>
</evidence>
<evidence type="ECO:0000256" key="3">
    <source>
        <dbReference type="PROSITE-ProRule" id="PRU00023"/>
    </source>
</evidence>
<dbReference type="PROSITE" id="PS50297">
    <property type="entry name" value="ANK_REP_REGION"/>
    <property type="match status" value="2"/>
</dbReference>
<evidence type="ECO:0000313" key="6">
    <source>
        <dbReference type="Proteomes" id="UP000263993"/>
    </source>
</evidence>
<name>A0A371B0Q6_9BRAD</name>
<reference evidence="6" key="1">
    <citation type="submission" date="2018-08" db="EMBL/GenBank/DDBJ databases">
        <authorList>
            <person name="Kim S.-J."/>
            <person name="Jung G.-Y."/>
        </authorList>
    </citation>
    <scope>NUCLEOTIDE SEQUENCE [LARGE SCALE GENOMIC DNA]</scope>
    <source>
        <strain evidence="6">GY_H</strain>
    </source>
</reference>
<evidence type="ECO:0000256" key="4">
    <source>
        <dbReference type="SAM" id="SignalP"/>
    </source>
</evidence>
<dbReference type="Pfam" id="PF12796">
    <property type="entry name" value="Ank_2"/>
    <property type="match status" value="2"/>
</dbReference>
<keyword evidence="6" id="KW-1185">Reference proteome</keyword>
<dbReference type="PROSITE" id="PS50088">
    <property type="entry name" value="ANK_REPEAT"/>
    <property type="match status" value="2"/>
</dbReference>
<dbReference type="SMART" id="SM00248">
    <property type="entry name" value="ANK"/>
    <property type="match status" value="4"/>
</dbReference>
<feature type="repeat" description="ANK" evidence="3">
    <location>
        <begin position="29"/>
        <end position="61"/>
    </location>
</feature>
<evidence type="ECO:0000313" key="5">
    <source>
        <dbReference type="EMBL" id="RDV01120.1"/>
    </source>
</evidence>
<feature type="chain" id="PRO_5017010438" evidence="4">
    <location>
        <begin position="20"/>
        <end position="226"/>
    </location>
</feature>
<dbReference type="EMBL" id="QRGO01000003">
    <property type="protein sequence ID" value="RDV01120.1"/>
    <property type="molecule type" value="Genomic_DNA"/>
</dbReference>
<keyword evidence="4" id="KW-0732">Signal</keyword>
<dbReference type="InterPro" id="IPR051070">
    <property type="entry name" value="NF-kappa-B_inhibitor"/>
</dbReference>
<feature type="repeat" description="ANK" evidence="3">
    <location>
        <begin position="62"/>
        <end position="94"/>
    </location>
</feature>
<dbReference type="GO" id="GO:0051059">
    <property type="term" value="F:NF-kappaB binding"/>
    <property type="evidence" value="ECO:0007669"/>
    <property type="project" value="TreeGrafter"/>
</dbReference>
<dbReference type="SUPFAM" id="SSF48403">
    <property type="entry name" value="Ankyrin repeat"/>
    <property type="match status" value="1"/>
</dbReference>
<dbReference type="InterPro" id="IPR036770">
    <property type="entry name" value="Ankyrin_rpt-contain_sf"/>
</dbReference>
<dbReference type="GO" id="GO:0005829">
    <property type="term" value="C:cytosol"/>
    <property type="evidence" value="ECO:0007669"/>
    <property type="project" value="TreeGrafter"/>
</dbReference>
<dbReference type="PANTHER" id="PTHR46680:SF3">
    <property type="entry name" value="NF-KAPPA-B INHIBITOR CACTUS"/>
    <property type="match status" value="1"/>
</dbReference>
<proteinExistence type="predicted"/>
<protein>
    <submittedName>
        <fullName evidence="5">Ankyrin repeat domain-containing protein</fullName>
    </submittedName>
</protein>
<dbReference type="AlphaFoldDB" id="A0A371B0Q6"/>
<dbReference type="RefSeq" id="WP_115518925.1">
    <property type="nucleotide sequence ID" value="NZ_QRGO01000003.1"/>
</dbReference>
<evidence type="ECO:0000256" key="2">
    <source>
        <dbReference type="ARBA" id="ARBA00023043"/>
    </source>
</evidence>
<dbReference type="Gene3D" id="1.25.40.20">
    <property type="entry name" value="Ankyrin repeat-containing domain"/>
    <property type="match status" value="1"/>
</dbReference>
<dbReference type="Proteomes" id="UP000263993">
    <property type="component" value="Unassembled WGS sequence"/>
</dbReference>
<keyword evidence="1" id="KW-0677">Repeat</keyword>
<keyword evidence="2 3" id="KW-0040">ANK repeat</keyword>
<gene>
    <name evidence="5" type="ORF">DXH78_17940</name>
</gene>
<comment type="caution">
    <text evidence="5">The sequence shown here is derived from an EMBL/GenBank/DDBJ whole genome shotgun (WGS) entry which is preliminary data.</text>
</comment>
<feature type="signal peptide" evidence="4">
    <location>
        <begin position="1"/>
        <end position="19"/>
    </location>
</feature>
<dbReference type="GO" id="GO:0071356">
    <property type="term" value="P:cellular response to tumor necrosis factor"/>
    <property type="evidence" value="ECO:0007669"/>
    <property type="project" value="TreeGrafter"/>
</dbReference>
<dbReference type="OrthoDB" id="9812708at2"/>
<dbReference type="InterPro" id="IPR002110">
    <property type="entry name" value="Ankyrin_rpt"/>
</dbReference>
<accession>A0A371B0Q6</accession>
<dbReference type="PANTHER" id="PTHR46680">
    <property type="entry name" value="NF-KAPPA-B INHIBITOR ALPHA"/>
    <property type="match status" value="1"/>
</dbReference>